<keyword evidence="2" id="KW-0489">Methyltransferase</keyword>
<dbReference type="OrthoDB" id="9807911at2"/>
<dbReference type="CDD" id="cd02440">
    <property type="entry name" value="AdoMet_MTases"/>
    <property type="match status" value="1"/>
</dbReference>
<organism evidence="2 3">
    <name type="scientific">Cognatiyoonia koreensis</name>
    <dbReference type="NCBI Taxonomy" id="364200"/>
    <lineage>
        <taxon>Bacteria</taxon>
        <taxon>Pseudomonadati</taxon>
        <taxon>Pseudomonadota</taxon>
        <taxon>Alphaproteobacteria</taxon>
        <taxon>Rhodobacterales</taxon>
        <taxon>Paracoccaceae</taxon>
        <taxon>Cognatiyoonia</taxon>
    </lineage>
</organism>
<gene>
    <name evidence="2" type="ORF">SAMN04488515_2875</name>
</gene>
<dbReference type="AlphaFoldDB" id="A0A1I0RKW8"/>
<keyword evidence="2" id="KW-0808">Transferase</keyword>
<sequence length="209" mass="22235">MSEKTPNLDDAYALKTAQDVTALYENWAHSYDVGFSDSQGYQLPNVVARAFVAAGGKGPVLDVGAGTGLVAEQLARVGVTPIDALDLSVDMLDVARNKQIYRNILVADVTKPISGSAEDYAGIISAGTFTHGHVGFEGLLPLLNITRPAAVFALSVNLKHHEAADFAAGFEGLAGQIADLRTHDVRIYDDRAAAPNRQDLARIVTFTKV</sequence>
<evidence type="ECO:0000313" key="3">
    <source>
        <dbReference type="Proteomes" id="UP000199167"/>
    </source>
</evidence>
<dbReference type="EMBL" id="FOIZ01000002">
    <property type="protein sequence ID" value="SEW41743.1"/>
    <property type="molecule type" value="Genomic_DNA"/>
</dbReference>
<dbReference type="GO" id="GO:0032259">
    <property type="term" value="P:methylation"/>
    <property type="evidence" value="ECO:0007669"/>
    <property type="project" value="UniProtKB-KW"/>
</dbReference>
<proteinExistence type="predicted"/>
<accession>A0A1I0RKW8</accession>
<reference evidence="2 3" key="1">
    <citation type="submission" date="2016-10" db="EMBL/GenBank/DDBJ databases">
        <authorList>
            <person name="de Groot N.N."/>
        </authorList>
    </citation>
    <scope>NUCLEOTIDE SEQUENCE [LARGE SCALE GENOMIC DNA]</scope>
    <source>
        <strain evidence="2 3">DSM 17925</strain>
    </source>
</reference>
<dbReference type="Pfam" id="PF13649">
    <property type="entry name" value="Methyltransf_25"/>
    <property type="match status" value="1"/>
</dbReference>
<evidence type="ECO:0000259" key="1">
    <source>
        <dbReference type="Pfam" id="PF13649"/>
    </source>
</evidence>
<evidence type="ECO:0000313" key="2">
    <source>
        <dbReference type="EMBL" id="SEW41743.1"/>
    </source>
</evidence>
<keyword evidence="3" id="KW-1185">Reference proteome</keyword>
<protein>
    <submittedName>
        <fullName evidence="2">Methyltransferase domain-containing protein</fullName>
    </submittedName>
</protein>
<dbReference type="InterPro" id="IPR029063">
    <property type="entry name" value="SAM-dependent_MTases_sf"/>
</dbReference>
<dbReference type="GO" id="GO:0008168">
    <property type="term" value="F:methyltransferase activity"/>
    <property type="evidence" value="ECO:0007669"/>
    <property type="project" value="UniProtKB-KW"/>
</dbReference>
<dbReference type="Proteomes" id="UP000199167">
    <property type="component" value="Unassembled WGS sequence"/>
</dbReference>
<dbReference type="SUPFAM" id="SSF53335">
    <property type="entry name" value="S-adenosyl-L-methionine-dependent methyltransferases"/>
    <property type="match status" value="1"/>
</dbReference>
<dbReference type="RefSeq" id="WP_089996169.1">
    <property type="nucleotide sequence ID" value="NZ_FOIZ01000002.1"/>
</dbReference>
<dbReference type="STRING" id="364200.SAMN04488515_2875"/>
<dbReference type="Gene3D" id="3.40.50.150">
    <property type="entry name" value="Vaccinia Virus protein VP39"/>
    <property type="match status" value="1"/>
</dbReference>
<name>A0A1I0RKW8_9RHOB</name>
<dbReference type="InterPro" id="IPR041698">
    <property type="entry name" value="Methyltransf_25"/>
</dbReference>
<feature type="domain" description="Methyltransferase" evidence="1">
    <location>
        <begin position="60"/>
        <end position="131"/>
    </location>
</feature>